<evidence type="ECO:0000256" key="7">
    <source>
        <dbReference type="ARBA" id="ARBA00025049"/>
    </source>
</evidence>
<dbReference type="EMBL" id="SGBD01000001">
    <property type="protein sequence ID" value="RZD15542.1"/>
    <property type="molecule type" value="Genomic_DNA"/>
</dbReference>
<evidence type="ECO:0000256" key="8">
    <source>
        <dbReference type="HAMAP-Rule" id="MF_00406"/>
    </source>
</evidence>
<comment type="similarity">
    <text evidence="8">Belongs to the thioester dehydratase family. FabZ subfamily.</text>
</comment>
<dbReference type="PANTHER" id="PTHR30272">
    <property type="entry name" value="3-HYDROXYACYL-[ACYL-CARRIER-PROTEIN] DEHYDRATASE"/>
    <property type="match status" value="1"/>
</dbReference>
<dbReference type="GO" id="GO:0009245">
    <property type="term" value="P:lipid A biosynthetic process"/>
    <property type="evidence" value="ECO:0007669"/>
    <property type="project" value="UniProtKB-UniRule"/>
</dbReference>
<dbReference type="Proteomes" id="UP000320813">
    <property type="component" value="Unassembled WGS sequence"/>
</dbReference>
<dbReference type="PANTHER" id="PTHR30272:SF1">
    <property type="entry name" value="3-HYDROXYACYL-[ACYL-CARRIER-PROTEIN] DEHYDRATASE"/>
    <property type="match status" value="1"/>
</dbReference>
<dbReference type="InterPro" id="IPR013114">
    <property type="entry name" value="FabA_FabZ"/>
</dbReference>
<comment type="caution">
    <text evidence="9">The sequence shown here is derived from an EMBL/GenBank/DDBJ whole genome shotgun (WGS) entry which is preliminary data.</text>
</comment>
<dbReference type="NCBIfam" id="TIGR01750">
    <property type="entry name" value="fabZ"/>
    <property type="match status" value="1"/>
</dbReference>
<evidence type="ECO:0000256" key="5">
    <source>
        <dbReference type="ARBA" id="ARBA00023098"/>
    </source>
</evidence>
<dbReference type="AlphaFoldDB" id="A0A519BE43"/>
<comment type="function">
    <text evidence="7 8">Involved in unsaturated fatty acids biosynthesis. Catalyzes the dehydration of short chain beta-hydroxyacyl-ACPs and long chain saturated and unsaturated beta-hydroxyacyl-ACPs.</text>
</comment>
<evidence type="ECO:0000256" key="2">
    <source>
        <dbReference type="ARBA" id="ARBA00022490"/>
    </source>
</evidence>
<evidence type="ECO:0000313" key="9">
    <source>
        <dbReference type="EMBL" id="RZD15542.1"/>
    </source>
</evidence>
<accession>A0A519BE43</accession>
<evidence type="ECO:0000256" key="1">
    <source>
        <dbReference type="ARBA" id="ARBA00004496"/>
    </source>
</evidence>
<comment type="subcellular location">
    <subcellularLocation>
        <location evidence="1 8">Cytoplasm</location>
    </subcellularLocation>
</comment>
<dbReference type="NCBIfam" id="NF000582">
    <property type="entry name" value="PRK00006.1"/>
    <property type="match status" value="1"/>
</dbReference>
<dbReference type="GO" id="GO:0006633">
    <property type="term" value="P:fatty acid biosynthetic process"/>
    <property type="evidence" value="ECO:0007669"/>
    <property type="project" value="UniProtKB-UniRule"/>
</dbReference>
<gene>
    <name evidence="8 9" type="primary">fabZ</name>
    <name evidence="9" type="ORF">EVJ47_01970</name>
</gene>
<protein>
    <recommendedName>
        <fullName evidence="8">3-hydroxyacyl-[acyl-carrier-protein] dehydratase FabZ</fullName>
        <ecNumber evidence="8">4.2.1.59</ecNumber>
    </recommendedName>
    <alternativeName>
        <fullName evidence="8">(3R)-hydroxymyristoyl-[acyl-carrier-protein] dehydratase</fullName>
        <shortName evidence="8">(3R)-hydroxymyristoyl-ACP dehydrase</shortName>
    </alternativeName>
    <alternativeName>
        <fullName evidence="8">Beta-hydroxyacyl-ACP dehydratase</fullName>
    </alternativeName>
</protein>
<sequence length="144" mass="16200">MGIQEILNLLPHRFPFLMVDKVIALEKGKSITAIKNTTINEPFFQGHFPSYPVMPGVLILEALAQAGGILAYKTEEDDDLKNMLTYFMGIDKARFRKPIFPGSTIVLNVELVKRKQFIWMFHGKALVDGKLCAEADLMASFVKP</sequence>
<keyword evidence="3 8" id="KW-0444">Lipid biosynthesis</keyword>
<dbReference type="GO" id="GO:0016020">
    <property type="term" value="C:membrane"/>
    <property type="evidence" value="ECO:0007669"/>
    <property type="project" value="GOC"/>
</dbReference>
<dbReference type="Gene3D" id="3.10.129.10">
    <property type="entry name" value="Hotdog Thioesterase"/>
    <property type="match status" value="1"/>
</dbReference>
<keyword evidence="2 8" id="KW-0963">Cytoplasm</keyword>
<proteinExistence type="inferred from homology"/>
<dbReference type="Pfam" id="PF07977">
    <property type="entry name" value="FabA"/>
    <property type="match status" value="1"/>
</dbReference>
<keyword evidence="4 8" id="KW-0441">Lipid A biosynthesis</keyword>
<dbReference type="CDD" id="cd01288">
    <property type="entry name" value="FabZ"/>
    <property type="match status" value="1"/>
</dbReference>
<evidence type="ECO:0000256" key="6">
    <source>
        <dbReference type="ARBA" id="ARBA00023239"/>
    </source>
</evidence>
<keyword evidence="6 8" id="KW-0456">Lyase</keyword>
<evidence type="ECO:0000313" key="10">
    <source>
        <dbReference type="Proteomes" id="UP000320813"/>
    </source>
</evidence>
<dbReference type="EC" id="4.2.1.59" evidence="8"/>
<evidence type="ECO:0000256" key="3">
    <source>
        <dbReference type="ARBA" id="ARBA00022516"/>
    </source>
</evidence>
<dbReference type="FunFam" id="3.10.129.10:FF:000001">
    <property type="entry name" value="3-hydroxyacyl-[acyl-carrier-protein] dehydratase FabZ"/>
    <property type="match status" value="1"/>
</dbReference>
<keyword evidence="5 8" id="KW-0443">Lipid metabolism</keyword>
<reference evidence="9 10" key="1">
    <citation type="submission" date="2019-01" db="EMBL/GenBank/DDBJ databases">
        <title>Insights into ecological role of a new deltaproteobacterial order Candidatus Sinidesulfobacterales (Sva0485) by metagenomics and metatranscriptomics.</title>
        <authorList>
            <person name="Tan S."/>
            <person name="Liu J."/>
            <person name="Fang Y."/>
            <person name="Hedlund B.P."/>
            <person name="Lian Z.H."/>
            <person name="Huang L.Y."/>
            <person name="Li J.T."/>
            <person name="Huang L.N."/>
            <person name="Li W.J."/>
            <person name="Jiang H.C."/>
            <person name="Dong H.L."/>
            <person name="Shu W.S."/>
        </authorList>
    </citation>
    <scope>NUCLEOTIDE SEQUENCE [LARGE SCALE GENOMIC DNA]</scope>
    <source>
        <strain evidence="9">AP3</strain>
    </source>
</reference>
<dbReference type="InterPro" id="IPR029069">
    <property type="entry name" value="HotDog_dom_sf"/>
</dbReference>
<feature type="active site" evidence="8">
    <location>
        <position position="47"/>
    </location>
</feature>
<dbReference type="InterPro" id="IPR010084">
    <property type="entry name" value="FabZ"/>
</dbReference>
<name>A0A519BE43_9DELT</name>
<evidence type="ECO:0000256" key="4">
    <source>
        <dbReference type="ARBA" id="ARBA00022556"/>
    </source>
</evidence>
<dbReference type="GO" id="GO:0019171">
    <property type="term" value="F:(3R)-hydroxyacyl-[acyl-carrier-protein] dehydratase activity"/>
    <property type="evidence" value="ECO:0007669"/>
    <property type="project" value="UniProtKB-EC"/>
</dbReference>
<dbReference type="SUPFAM" id="SSF54637">
    <property type="entry name" value="Thioesterase/thiol ester dehydrase-isomerase"/>
    <property type="match status" value="1"/>
</dbReference>
<dbReference type="GO" id="GO:0005737">
    <property type="term" value="C:cytoplasm"/>
    <property type="evidence" value="ECO:0007669"/>
    <property type="project" value="UniProtKB-SubCell"/>
</dbReference>
<organism evidence="9 10">
    <name type="scientific">Candidatus Acidulodesulfobacterium ferriphilum</name>
    <dbReference type="NCBI Taxonomy" id="2597223"/>
    <lineage>
        <taxon>Bacteria</taxon>
        <taxon>Deltaproteobacteria</taxon>
        <taxon>Candidatus Acidulodesulfobacterales</taxon>
        <taxon>Candidatus Acidulodesulfobacterium</taxon>
    </lineage>
</organism>
<dbReference type="HAMAP" id="MF_00406">
    <property type="entry name" value="FabZ"/>
    <property type="match status" value="1"/>
</dbReference>
<comment type="catalytic activity">
    <reaction evidence="8">
        <text>a (3R)-hydroxyacyl-[ACP] = a (2E)-enoyl-[ACP] + H2O</text>
        <dbReference type="Rhea" id="RHEA:13097"/>
        <dbReference type="Rhea" id="RHEA-COMP:9925"/>
        <dbReference type="Rhea" id="RHEA-COMP:9945"/>
        <dbReference type="ChEBI" id="CHEBI:15377"/>
        <dbReference type="ChEBI" id="CHEBI:78784"/>
        <dbReference type="ChEBI" id="CHEBI:78827"/>
        <dbReference type="EC" id="4.2.1.59"/>
    </reaction>
</comment>